<keyword evidence="1" id="KW-0646">Protease inhibitor</keyword>
<dbReference type="WBParaSite" id="jg24562">
    <property type="protein sequence ID" value="jg24562"/>
    <property type="gene ID" value="jg24562"/>
</dbReference>
<sequence>MVLDATTHECRKFTYGGCRGNANRFNSKDLCQKQCQPMPFHKLEQQKVSSQEVCSLALKPDPAKVWRSGSFSTLLLAIANHSTMAVVKQC</sequence>
<evidence type="ECO:0000259" key="4">
    <source>
        <dbReference type="PROSITE" id="PS50279"/>
    </source>
</evidence>
<dbReference type="SUPFAM" id="SSF57362">
    <property type="entry name" value="BPTI-like"/>
    <property type="match status" value="1"/>
</dbReference>
<dbReference type="PANTHER" id="PTHR10083:SF328">
    <property type="entry name" value="TISSUE FACTOR PATHWAY INHIBITOR"/>
    <property type="match status" value="1"/>
</dbReference>
<dbReference type="PROSITE" id="PS00280">
    <property type="entry name" value="BPTI_KUNITZ_1"/>
    <property type="match status" value="1"/>
</dbReference>
<reference evidence="6" key="1">
    <citation type="submission" date="2022-11" db="UniProtKB">
        <authorList>
            <consortium name="WormBaseParasite"/>
        </authorList>
    </citation>
    <scope>IDENTIFICATION</scope>
</reference>
<dbReference type="InterPro" id="IPR020901">
    <property type="entry name" value="Prtase_inh_Kunz-CS"/>
</dbReference>
<accession>A0A915E0C0</accession>
<organism evidence="5 6">
    <name type="scientific">Ditylenchus dipsaci</name>
    <dbReference type="NCBI Taxonomy" id="166011"/>
    <lineage>
        <taxon>Eukaryota</taxon>
        <taxon>Metazoa</taxon>
        <taxon>Ecdysozoa</taxon>
        <taxon>Nematoda</taxon>
        <taxon>Chromadorea</taxon>
        <taxon>Rhabditida</taxon>
        <taxon>Tylenchina</taxon>
        <taxon>Tylenchomorpha</taxon>
        <taxon>Sphaerularioidea</taxon>
        <taxon>Anguinidae</taxon>
        <taxon>Anguininae</taxon>
        <taxon>Ditylenchus</taxon>
    </lineage>
</organism>
<evidence type="ECO:0000313" key="6">
    <source>
        <dbReference type="WBParaSite" id="jg24562"/>
    </source>
</evidence>
<dbReference type="PROSITE" id="PS50279">
    <property type="entry name" value="BPTI_KUNITZ_2"/>
    <property type="match status" value="1"/>
</dbReference>
<evidence type="ECO:0000256" key="3">
    <source>
        <dbReference type="ARBA" id="ARBA00023157"/>
    </source>
</evidence>
<evidence type="ECO:0000256" key="2">
    <source>
        <dbReference type="ARBA" id="ARBA00022900"/>
    </source>
</evidence>
<dbReference type="InterPro" id="IPR002223">
    <property type="entry name" value="Kunitz_BPTI"/>
</dbReference>
<name>A0A915E0C0_9BILA</name>
<dbReference type="Proteomes" id="UP000887574">
    <property type="component" value="Unplaced"/>
</dbReference>
<keyword evidence="5" id="KW-1185">Reference proteome</keyword>
<dbReference type="InterPro" id="IPR050098">
    <property type="entry name" value="TFPI/VKTCI-like"/>
</dbReference>
<dbReference type="CDD" id="cd00109">
    <property type="entry name" value="Kunitz-type"/>
    <property type="match status" value="1"/>
</dbReference>
<evidence type="ECO:0000256" key="1">
    <source>
        <dbReference type="ARBA" id="ARBA00022690"/>
    </source>
</evidence>
<dbReference type="PANTHER" id="PTHR10083">
    <property type="entry name" value="KUNITZ-TYPE PROTEASE INHIBITOR-RELATED"/>
    <property type="match status" value="1"/>
</dbReference>
<keyword evidence="3" id="KW-1015">Disulfide bond</keyword>
<dbReference type="Gene3D" id="4.10.410.10">
    <property type="entry name" value="Pancreatic trypsin inhibitor Kunitz domain"/>
    <property type="match status" value="1"/>
</dbReference>
<protein>
    <submittedName>
        <fullName evidence="6">BPTI/Kunitz inhibitor domain-containing protein</fullName>
    </submittedName>
</protein>
<evidence type="ECO:0000313" key="5">
    <source>
        <dbReference type="Proteomes" id="UP000887574"/>
    </source>
</evidence>
<dbReference type="SMART" id="SM00131">
    <property type="entry name" value="KU"/>
    <property type="match status" value="1"/>
</dbReference>
<keyword evidence="2" id="KW-0722">Serine protease inhibitor</keyword>
<dbReference type="GO" id="GO:0004867">
    <property type="term" value="F:serine-type endopeptidase inhibitor activity"/>
    <property type="evidence" value="ECO:0007669"/>
    <property type="project" value="UniProtKB-KW"/>
</dbReference>
<dbReference type="AlphaFoldDB" id="A0A915E0C0"/>
<dbReference type="PRINTS" id="PR00759">
    <property type="entry name" value="BASICPTASE"/>
</dbReference>
<dbReference type="InterPro" id="IPR036880">
    <property type="entry name" value="Kunitz_BPTI_sf"/>
</dbReference>
<dbReference type="Pfam" id="PF00014">
    <property type="entry name" value="Kunitz_BPTI"/>
    <property type="match status" value="1"/>
</dbReference>
<proteinExistence type="predicted"/>
<dbReference type="GO" id="GO:0005615">
    <property type="term" value="C:extracellular space"/>
    <property type="evidence" value="ECO:0007669"/>
    <property type="project" value="TreeGrafter"/>
</dbReference>
<feature type="domain" description="BPTI/Kunitz inhibitor" evidence="4">
    <location>
        <begin position="1"/>
        <end position="35"/>
    </location>
</feature>